<dbReference type="SMART" id="SM00033">
    <property type="entry name" value="CH"/>
    <property type="match status" value="2"/>
</dbReference>
<dbReference type="InterPro" id="IPR050774">
    <property type="entry name" value="KCMF1/Dystrophin"/>
</dbReference>
<keyword evidence="2 20" id="KW-1003">Cell membrane</keyword>
<evidence type="ECO:0000259" key="26">
    <source>
        <dbReference type="PROSITE" id="PS50135"/>
    </source>
</evidence>
<dbReference type="GO" id="GO:0036064">
    <property type="term" value="C:ciliary basal body"/>
    <property type="evidence" value="ECO:0007669"/>
    <property type="project" value="Ensembl"/>
</dbReference>
<dbReference type="SMART" id="SM00150">
    <property type="entry name" value="SPEC"/>
    <property type="match status" value="18"/>
</dbReference>
<dbReference type="EMBL" id="CABD030048259">
    <property type="status" value="NOT_ANNOTATED_CDS"/>
    <property type="molecule type" value="Genomic_DNA"/>
</dbReference>
<dbReference type="Pfam" id="PF09069">
    <property type="entry name" value="EF-hand_3"/>
    <property type="match status" value="1"/>
</dbReference>
<dbReference type="EMBL" id="CABD030048261">
    <property type="status" value="NOT_ANNOTATED_CDS"/>
    <property type="molecule type" value="Genomic_DNA"/>
</dbReference>
<dbReference type="InterPro" id="IPR015154">
    <property type="entry name" value="EF-hand_dom_typ2"/>
</dbReference>
<keyword evidence="13 20" id="KW-0206">Cytoskeleton</keyword>
<evidence type="ECO:0000256" key="10">
    <source>
        <dbReference type="ARBA" id="ARBA00023018"/>
    </source>
</evidence>
<dbReference type="Pfam" id="PF00435">
    <property type="entry name" value="Spectrin"/>
    <property type="match status" value="10"/>
</dbReference>
<dbReference type="GeneTree" id="ENSGT00940000153467"/>
<dbReference type="InterPro" id="IPR001202">
    <property type="entry name" value="WW_dom"/>
</dbReference>
<dbReference type="InterPro" id="IPR018159">
    <property type="entry name" value="Spectrin/alpha-actinin"/>
</dbReference>
<dbReference type="PROSITE" id="PS00020">
    <property type="entry name" value="ACTININ_2"/>
    <property type="match status" value="1"/>
</dbReference>
<dbReference type="Ensembl" id="ENSGGOT00000028095.2">
    <property type="protein sequence ID" value="ENSGGOP00000022235.2"/>
    <property type="gene ID" value="ENSGGOG00000015290.3"/>
</dbReference>
<comment type="subcellular location">
    <subcellularLocation>
        <location evidence="1 20">Cytoplasm</location>
        <location evidence="1 20">Cytoskeleton</location>
    </subcellularLocation>
    <subcellularLocation>
        <location evidence="16">Postsynaptic cell membrane</location>
        <topology evidence="16">Peripheral membrane protein</topology>
        <orientation evidence="16">Cytoplasmic side</orientation>
    </subcellularLocation>
</comment>
<reference evidence="28" key="1">
    <citation type="submission" date="2011-05" db="EMBL/GenBank/DDBJ databases">
        <title>Insights into the evolution of the great apes provided by the gorilla genome.</title>
        <authorList>
            <person name="Scally A."/>
        </authorList>
    </citation>
    <scope>NUCLEOTIDE SEQUENCE [LARGE SCALE GENOMIC DNA]</scope>
</reference>
<dbReference type="SUPFAM" id="SSF47576">
    <property type="entry name" value="Calponin-homology domain, CH-domain"/>
    <property type="match status" value="1"/>
</dbReference>
<feature type="domain" description="WW" evidence="24">
    <location>
        <begin position="2812"/>
        <end position="2845"/>
    </location>
</feature>
<evidence type="ECO:0000256" key="20">
    <source>
        <dbReference type="PIRNR" id="PIRNR002341"/>
    </source>
</evidence>
<dbReference type="InterPro" id="IPR036020">
    <property type="entry name" value="WW_dom_sf"/>
</dbReference>
<dbReference type="CDD" id="cd00176">
    <property type="entry name" value="SPEC"/>
    <property type="match status" value="9"/>
</dbReference>
<dbReference type="FunFam" id="1.20.58.60:FF:000281">
    <property type="entry name" value="Utrophin"/>
    <property type="match status" value="1"/>
</dbReference>
<dbReference type="SMART" id="SM00291">
    <property type="entry name" value="ZnF_ZZ"/>
    <property type="match status" value="1"/>
</dbReference>
<feature type="region of interest" description="Disordered" evidence="23">
    <location>
        <begin position="284"/>
        <end position="303"/>
    </location>
</feature>
<dbReference type="InterPro" id="IPR001589">
    <property type="entry name" value="Actinin_actin-bd_CS"/>
</dbReference>
<evidence type="ECO:0000256" key="21">
    <source>
        <dbReference type="PROSITE-ProRule" id="PRU00228"/>
    </source>
</evidence>
<keyword evidence="22" id="KW-0175">Coiled coil</keyword>
<dbReference type="eggNOG" id="KOG4286">
    <property type="taxonomic scope" value="Eukaryota"/>
</dbReference>
<dbReference type="EMBL" id="CABD030048265">
    <property type="status" value="NOT_ANNOTATED_CDS"/>
    <property type="molecule type" value="Genomic_DNA"/>
</dbReference>
<dbReference type="FunFam" id="1.20.58.60:FF:000147">
    <property type="entry name" value="utrophin isoform X2"/>
    <property type="match status" value="1"/>
</dbReference>
<dbReference type="FunFam" id="1.10.238.10:FF:000008">
    <property type="entry name" value="Dystrophin isoform 2"/>
    <property type="match status" value="1"/>
</dbReference>
<evidence type="ECO:0000256" key="4">
    <source>
        <dbReference type="ARBA" id="ARBA00022553"/>
    </source>
</evidence>
<dbReference type="GO" id="GO:0005886">
    <property type="term" value="C:plasma membrane"/>
    <property type="evidence" value="ECO:0000318"/>
    <property type="project" value="GO_Central"/>
</dbReference>
<dbReference type="Proteomes" id="UP000001519">
    <property type="component" value="Chromosome 6"/>
</dbReference>
<dbReference type="CDD" id="cd21234">
    <property type="entry name" value="CH_UTRN_rpt2"/>
    <property type="match status" value="1"/>
</dbReference>
<dbReference type="InterPro" id="IPR000433">
    <property type="entry name" value="Znf_ZZ"/>
</dbReference>
<evidence type="ECO:0000256" key="13">
    <source>
        <dbReference type="ARBA" id="ARBA00023212"/>
    </source>
</evidence>
<evidence type="ECO:0000256" key="6">
    <source>
        <dbReference type="ARBA" id="ARBA00022737"/>
    </source>
</evidence>
<dbReference type="FunFam" id="1.20.58.60:FF:000140">
    <property type="entry name" value="dystrophin isoform X1"/>
    <property type="match status" value="1"/>
</dbReference>
<dbReference type="Gene3D" id="2.20.70.10">
    <property type="match status" value="1"/>
</dbReference>
<evidence type="ECO:0000256" key="19">
    <source>
        <dbReference type="ARBA" id="ARBA00079888"/>
    </source>
</evidence>
<dbReference type="Pfam" id="PF09068">
    <property type="entry name" value="EF-hand_2"/>
    <property type="match status" value="1"/>
</dbReference>
<dbReference type="CTD" id="7402"/>
<keyword evidence="11 20" id="KW-0472">Membrane</keyword>
<dbReference type="PANTHER" id="PTHR12268">
    <property type="entry name" value="E3 UBIQUITIN-PROTEIN LIGASE KCMF1"/>
    <property type="match status" value="1"/>
</dbReference>
<keyword evidence="4" id="KW-0597">Phosphoprotein</keyword>
<evidence type="ECO:0000259" key="24">
    <source>
        <dbReference type="PROSITE" id="PS50020"/>
    </source>
</evidence>
<dbReference type="Gene3D" id="1.10.238.10">
    <property type="entry name" value="EF-hand"/>
    <property type="match status" value="2"/>
</dbReference>
<evidence type="ECO:0000256" key="14">
    <source>
        <dbReference type="ARBA" id="ARBA00023257"/>
    </source>
</evidence>
<dbReference type="FunFam" id="1.20.58.60:FF:000091">
    <property type="entry name" value="dystrophin isoform X2"/>
    <property type="match status" value="1"/>
</dbReference>
<dbReference type="SUPFAM" id="SSF47473">
    <property type="entry name" value="EF-hand"/>
    <property type="match status" value="2"/>
</dbReference>
<dbReference type="Gene3D" id="1.10.418.10">
    <property type="entry name" value="Calponin-like domain"/>
    <property type="match status" value="2"/>
</dbReference>
<feature type="coiled-coil region" evidence="22">
    <location>
        <begin position="3253"/>
        <end position="3287"/>
    </location>
</feature>
<dbReference type="FunFam" id="1.10.418.10:FF:000032">
    <property type="entry name" value="utrophin isoform X1"/>
    <property type="match status" value="1"/>
</dbReference>
<protein>
    <recommendedName>
        <fullName evidence="18">Utrophin</fullName>
    </recommendedName>
    <alternativeName>
        <fullName evidence="19">Dystrophin-related protein 1</fullName>
    </alternativeName>
</protein>
<dbReference type="GO" id="GO:0005829">
    <property type="term" value="C:cytosol"/>
    <property type="evidence" value="ECO:0007669"/>
    <property type="project" value="Ensembl"/>
</dbReference>
<dbReference type="KEGG" id="ggo:101145950"/>
<dbReference type="SUPFAM" id="SSF46966">
    <property type="entry name" value="Spectrin repeat"/>
    <property type="match status" value="14"/>
</dbReference>
<dbReference type="PROSITE" id="PS01159">
    <property type="entry name" value="WW_DOMAIN_1"/>
    <property type="match status" value="1"/>
</dbReference>
<dbReference type="EMBL" id="CABD030048267">
    <property type="status" value="NOT_ANNOTATED_CDS"/>
    <property type="molecule type" value="Genomic_DNA"/>
</dbReference>
<dbReference type="PROSITE" id="PS50021">
    <property type="entry name" value="CH"/>
    <property type="match status" value="2"/>
</dbReference>
<dbReference type="CDD" id="cd02334">
    <property type="entry name" value="ZZ_dystrophin"/>
    <property type="match status" value="1"/>
</dbReference>
<dbReference type="GO" id="GO:0005654">
    <property type="term" value="C:nucleoplasm"/>
    <property type="evidence" value="ECO:0007669"/>
    <property type="project" value="Ensembl"/>
</dbReference>
<feature type="domain" description="ZZ-type" evidence="26">
    <location>
        <begin position="3065"/>
        <end position="3121"/>
    </location>
</feature>
<reference evidence="27" key="3">
    <citation type="submission" date="2025-08" db="UniProtKB">
        <authorList>
            <consortium name="Ensembl"/>
        </authorList>
    </citation>
    <scope>IDENTIFICATION</scope>
</reference>
<evidence type="ECO:0000256" key="7">
    <source>
        <dbReference type="ARBA" id="ARBA00022771"/>
    </source>
</evidence>
<evidence type="ECO:0000313" key="27">
    <source>
        <dbReference type="Ensembl" id="ENSGGOP00000022235.2"/>
    </source>
</evidence>
<keyword evidence="12 20" id="KW-0009">Actin-binding</keyword>
<dbReference type="PROSITE" id="PS50135">
    <property type="entry name" value="ZF_ZZ_2"/>
    <property type="match status" value="1"/>
</dbReference>
<dbReference type="FunFam" id="1.20.58.60:FF:000075">
    <property type="entry name" value="utrophin isoform X1"/>
    <property type="match status" value="1"/>
</dbReference>
<dbReference type="EMBL" id="CABD030048266">
    <property type="status" value="NOT_ANNOTATED_CDS"/>
    <property type="molecule type" value="Genomic_DNA"/>
</dbReference>
<keyword evidence="8" id="KW-0862">Zinc</keyword>
<dbReference type="InParanoid" id="G3S2D7"/>
<feature type="coiled-coil region" evidence="22">
    <location>
        <begin position="2686"/>
        <end position="2713"/>
    </location>
</feature>
<dbReference type="GO" id="GO:0045211">
    <property type="term" value="C:postsynaptic membrane"/>
    <property type="evidence" value="ECO:0007669"/>
    <property type="project" value="UniProtKB-SubCell"/>
</dbReference>
<dbReference type="Gene3D" id="1.20.58.60">
    <property type="match status" value="13"/>
</dbReference>
<keyword evidence="6" id="KW-0677">Repeat</keyword>
<dbReference type="PROSITE" id="PS50020">
    <property type="entry name" value="WW_DOMAIN_2"/>
    <property type="match status" value="1"/>
</dbReference>
<evidence type="ECO:0000256" key="9">
    <source>
        <dbReference type="ARBA" id="ARBA00022837"/>
    </source>
</evidence>
<dbReference type="EMBL" id="CABD030048264">
    <property type="status" value="NOT_ANNOTATED_CDS"/>
    <property type="molecule type" value="Genomic_DNA"/>
</dbReference>
<evidence type="ECO:0000256" key="22">
    <source>
        <dbReference type="SAM" id="Coils"/>
    </source>
</evidence>
<dbReference type="GO" id="GO:0001954">
    <property type="term" value="P:positive regulation of cell-matrix adhesion"/>
    <property type="evidence" value="ECO:0007669"/>
    <property type="project" value="Ensembl"/>
</dbReference>
<dbReference type="FunFam" id="1.20.58.60:FF:000276">
    <property type="entry name" value="Utrophin"/>
    <property type="match status" value="1"/>
</dbReference>
<keyword evidence="5" id="KW-0479">Metal-binding</keyword>
<evidence type="ECO:0000256" key="18">
    <source>
        <dbReference type="ARBA" id="ARBA00072854"/>
    </source>
</evidence>
<dbReference type="GO" id="GO:0070938">
    <property type="term" value="C:contractile ring"/>
    <property type="evidence" value="ECO:0007669"/>
    <property type="project" value="Ensembl"/>
</dbReference>
<dbReference type="InterPro" id="IPR035436">
    <property type="entry name" value="Dystrophin/utrophin"/>
</dbReference>
<dbReference type="SUPFAM" id="SSF51045">
    <property type="entry name" value="WW domain"/>
    <property type="match status" value="1"/>
</dbReference>
<dbReference type="GO" id="GO:0031527">
    <property type="term" value="C:filopodium membrane"/>
    <property type="evidence" value="ECO:0007669"/>
    <property type="project" value="Ensembl"/>
</dbReference>
<evidence type="ECO:0000256" key="3">
    <source>
        <dbReference type="ARBA" id="ARBA00022490"/>
    </source>
</evidence>
<organism evidence="27 28">
    <name type="scientific">Gorilla gorilla gorilla</name>
    <name type="common">Western lowland gorilla</name>
    <dbReference type="NCBI Taxonomy" id="9595"/>
    <lineage>
        <taxon>Eukaryota</taxon>
        <taxon>Metazoa</taxon>
        <taxon>Chordata</taxon>
        <taxon>Craniata</taxon>
        <taxon>Vertebrata</taxon>
        <taxon>Euteleostomi</taxon>
        <taxon>Mammalia</taxon>
        <taxon>Eutheria</taxon>
        <taxon>Euarchontoglires</taxon>
        <taxon>Primates</taxon>
        <taxon>Haplorrhini</taxon>
        <taxon>Catarrhini</taxon>
        <taxon>Hominidae</taxon>
        <taxon>Gorilla</taxon>
    </lineage>
</organism>
<evidence type="ECO:0000256" key="2">
    <source>
        <dbReference type="ARBA" id="ARBA00022475"/>
    </source>
</evidence>
<dbReference type="FunFam" id="1.20.58.60:FF:000070">
    <property type="entry name" value="utrophin isoform X1"/>
    <property type="match status" value="1"/>
</dbReference>
<feature type="coiled-coil region" evidence="22">
    <location>
        <begin position="1775"/>
        <end position="1815"/>
    </location>
</feature>
<reference evidence="27" key="4">
    <citation type="submission" date="2025-09" db="UniProtKB">
        <authorList>
            <consortium name="Ensembl"/>
        </authorList>
    </citation>
    <scope>IDENTIFICATION</scope>
</reference>
<feature type="coiled-coil region" evidence="22">
    <location>
        <begin position="1099"/>
        <end position="1188"/>
    </location>
</feature>
<feature type="domain" description="Calponin-homology (CH)" evidence="25">
    <location>
        <begin position="31"/>
        <end position="135"/>
    </location>
</feature>
<dbReference type="GO" id="GO:0003779">
    <property type="term" value="F:actin binding"/>
    <property type="evidence" value="ECO:0007669"/>
    <property type="project" value="UniProtKB-KW"/>
</dbReference>
<dbReference type="GO" id="GO:0016010">
    <property type="term" value="C:dystrophin-associated glycoprotein complex"/>
    <property type="evidence" value="ECO:0007669"/>
    <property type="project" value="Ensembl"/>
</dbReference>
<evidence type="ECO:0000259" key="25">
    <source>
        <dbReference type="PROSITE" id="PS50021"/>
    </source>
</evidence>
<dbReference type="GO" id="GO:0019901">
    <property type="term" value="F:protein kinase binding"/>
    <property type="evidence" value="ECO:0007669"/>
    <property type="project" value="Ensembl"/>
</dbReference>
<keyword evidence="10 20" id="KW-0770">Synapse</keyword>
<evidence type="ECO:0000256" key="15">
    <source>
        <dbReference type="ARBA" id="ARBA00054258"/>
    </source>
</evidence>
<dbReference type="FunCoup" id="G3S2D7">
    <property type="interactions" value="1607"/>
</dbReference>
<dbReference type="Bgee" id="ENSGGOG00000015290">
    <property type="expression patterns" value="Expressed in heart and 6 other cell types or tissues"/>
</dbReference>
<dbReference type="InterPro" id="IPR015153">
    <property type="entry name" value="EF-hand_dom_typ1"/>
</dbReference>
<dbReference type="GO" id="GO:0006936">
    <property type="term" value="P:muscle contraction"/>
    <property type="evidence" value="ECO:0007669"/>
    <property type="project" value="UniProtKB-ARBA"/>
</dbReference>
<evidence type="ECO:0000256" key="5">
    <source>
        <dbReference type="ARBA" id="ARBA00022723"/>
    </source>
</evidence>
<dbReference type="EMBL" id="CABD030048260">
    <property type="status" value="NOT_ANNOTATED_CDS"/>
    <property type="molecule type" value="Genomic_DNA"/>
</dbReference>
<dbReference type="FunFam" id="1.20.58.60:FF:000118">
    <property type="entry name" value="Dystrophin"/>
    <property type="match status" value="1"/>
</dbReference>
<dbReference type="GO" id="GO:0042383">
    <property type="term" value="C:sarcolemma"/>
    <property type="evidence" value="ECO:0007669"/>
    <property type="project" value="Ensembl"/>
</dbReference>
<dbReference type="FunFam" id="1.20.58.60:FF:000029">
    <property type="entry name" value="utrophin isoform X1"/>
    <property type="match status" value="1"/>
</dbReference>
<dbReference type="CDD" id="cd00201">
    <property type="entry name" value="WW"/>
    <property type="match status" value="1"/>
</dbReference>
<gene>
    <name evidence="27" type="primary">UTRN</name>
</gene>
<keyword evidence="28" id="KW-1185">Reference proteome</keyword>
<dbReference type="PROSITE" id="PS01357">
    <property type="entry name" value="ZF_ZZ_1"/>
    <property type="match status" value="1"/>
</dbReference>
<proteinExistence type="predicted"/>
<evidence type="ECO:0000313" key="28">
    <source>
        <dbReference type="Proteomes" id="UP000001519"/>
    </source>
</evidence>
<dbReference type="InterPro" id="IPR011992">
    <property type="entry name" value="EF-hand-dom_pair"/>
</dbReference>
<dbReference type="EMBL" id="CABD030048262">
    <property type="status" value="NOT_ANNOTATED_CDS"/>
    <property type="molecule type" value="Genomic_DNA"/>
</dbReference>
<dbReference type="GeneID" id="101145950"/>
<dbReference type="PROSITE" id="PS00019">
    <property type="entry name" value="ACTININ_1"/>
    <property type="match status" value="1"/>
</dbReference>
<dbReference type="Gene3D" id="3.30.60.90">
    <property type="match status" value="1"/>
</dbReference>
<evidence type="ECO:0000256" key="11">
    <source>
        <dbReference type="ARBA" id="ARBA00023136"/>
    </source>
</evidence>
<dbReference type="GO" id="GO:0031594">
    <property type="term" value="C:neuromuscular junction"/>
    <property type="evidence" value="ECO:0007669"/>
    <property type="project" value="Ensembl"/>
</dbReference>
<feature type="coiled-coil region" evidence="22">
    <location>
        <begin position="1690"/>
        <end position="1750"/>
    </location>
</feature>
<dbReference type="CDD" id="cd16247">
    <property type="entry name" value="EFh_UTRO"/>
    <property type="match status" value="1"/>
</dbReference>
<dbReference type="GO" id="GO:0008270">
    <property type="term" value="F:zinc ion binding"/>
    <property type="evidence" value="ECO:0007669"/>
    <property type="project" value="UniProtKB-KW"/>
</dbReference>
<dbReference type="PANTHER" id="PTHR12268:SF26">
    <property type="entry name" value="UTROPHIN"/>
    <property type="match status" value="1"/>
</dbReference>
<evidence type="ECO:0000256" key="1">
    <source>
        <dbReference type="ARBA" id="ARBA00004245"/>
    </source>
</evidence>
<dbReference type="CDD" id="cd21232">
    <property type="entry name" value="CH_UTRN_rpt1"/>
    <property type="match status" value="1"/>
</dbReference>
<evidence type="ECO:0000256" key="17">
    <source>
        <dbReference type="ARBA" id="ARBA00063396"/>
    </source>
</evidence>
<dbReference type="SMART" id="SM00456">
    <property type="entry name" value="WW"/>
    <property type="match status" value="1"/>
</dbReference>
<keyword evidence="3 20" id="KW-0963">Cytoplasm</keyword>
<sequence>MAKYGEHEASPDNGQNEFSEIIKSRSDEHNDVQKKTFTKWINARFSKSGKPPINDMFTDLKDGRKLLDLLEGLTGTSLPKERGSTRVHALNNVNRVLQVLHQNNVELVNIGGTDIVDGNHKLTLGLLWSIILHWQVKDVMKDVMSDLQQTNSEKILLSWVRQTTRPYSQVNVLNFTTSWTDGLAFNAVLHRHKPDLFSWDKVVKMSPIERLEHAFSKAQTYLGIEKLLDPEDVAVQLPDKKSIIMYLTSLFEVLPQQVTIDAIREVETLPRKYKKECEEEAINIQSTAPEEEHESPRAETPSTVTEVDMDLDSYQIALEEVLTWLLSAEDTFQEQDDISDDVEEVKDQFATHEAFMMELTAHQSSVGSVLQAGNQLITQGTLSDEEEFEIQEQMTLLNARWEALRVESMDRQSRLHDVLMELQKKQLQQLSAWLTLTEERIQKMETCPLDDDVKSLQKLLEEHKSLQSDLEAEQVKVNSLTHMVVIVDENSGESATAILEDQLQKLGERWTAVCRWTEERWNRLQEINILWQELLEEQCLLKAWLTEKEEALNKVQTSNFKDQKELSVSVRRLAILKEDMEMKRQTLDQLSEIGQDVGQLLDNSKASKKINSDSEELTQRWDSLVQRLEDSSNQVTQAVAKLGMSQIPQKDLLETVRVREQAITKKSKQELPPPPPPKKRQIHVDIEAKKKFDAISAELLNWILKSKTAIQTTEIKEYMKMQETSEMKKKLKALEKEQRERIPRADELNQTGQILVEQMGKEGLPTEEIKNVLEKVSSEWKNVSQHLEDLERKIQLQEDINAYFKQLDELEKVIKTKEEWVKHTSISESSRQSLPSLKDSCQRELTNLLGLHPKIEMARASCSALMSQPSAPDFVQRGFDSFLGRYQAVQEALEDRQQHLENELKDQPGHAYLETLKTLKDVLDDSENKSQASLNVLNDLAKVEKALQEKKALDEILENQKPALHKLAEETKALEKNVHPDVEKLYKQESDDVQGKWNKLKVLVSKDLHLLEEIALKLRAFEADSTVIEKWMDGVKDFLMKQQAAQGDDAGLQRQLDQCSAFVNEIETIESSLKNMKEIETSLQSGPVAGIKTWVQTRLGDYQTQLEKLSKEIATQKSRLSESQEKAANLKKDLAEMQEWMTQAEEEYLERDFEYKSPEELESAVEEMKRAKEDVLQKEVRVKILKDNIKLLAAKVPSGGQELTSELNVVLENYQLLCNRIRGKCHTLEEVWSCWIELLHYLDLETTWLNTLEERMKSTVVLPEKMDAVNEALESLESVLRHPADNRTQIRELGQTLIDGGILDDIISEKLEAFNSRYEDLSHLAESKQISLEKQLQVLRETDQMLQVLQESLGELDKQLTTYLTDRIDAFQVPQEAQKIQAEISAHELTLEELRRNMRSQPLTSPESRTARGGSQMDVLQRKLREVSTKFQLFQKPANFEQRMLDCKRVLDGVKAELHVLDVKDVDPDIIQTHLDKCMKLYKTLSEVKLEVETVIKTGRHIVQKQQTDNPKGMDEQLTSLKVLYNDLGAQVTEGKQDLERASQLARKMKKEAASLSEWLSATETELVQKSTSEGLLGDLDTEISWAKNVLKDLEKRKADLNTITESSAALQNLIEGSEPILEERLCVLNAGWSRVRTWTEDWCNTLMNHQNQLEIFDGNVAHISTWLYQAEALLDEIEKKPTSKQEEIVKRLVSELDDANLQVENVRDQALILMNARGSSSRELVEPKLAELNRNFEKVSQHIKSAKLLIAQEPLYQCLVTNETFETGVPFSDLEKLENDIENMLKFVEKHLESSDEDEKMDEERAQIEEVLQRGEEMLHQPMEDNKKEKIRLQLLLLHTRYNKIKAIPIQQRKVGQLASGIRSSLLPTDYLVEINKILLCMDDVELSLNVPELNTAIYEDFSFQEDSLKNIKDQLDKLGEQIAVIHEKQPDVILEASGPEAIQIRDTLTQLNAKWDRINRMYSDRKGCFDRAMEEWRQFHCDLNDLTQWITEAEELLVDTCAPGGSLDLEKARIHQQELEVGISSHQPSFAALNRTGDGIVQKLSQADGSFLKDKLAGLNQRWDAIVAEVKDRQPRLKGESKQVMEYRHQLDEIICWLTKAEHAMQKRSTTELGENLQELRDLTQEMEVHAEKLKWLNRTELEMLSDKSLSLPERDKISESLRTVNMTWNKICREVPTTLKECIQEPSSVSQTRIAAHPSVQKVVLVSSASDIPVQSHRTSEISIPADLDKTITELADWLVLIDQMLKSNIVTVGDVEEINKTVSRMKITKADLEQRHPQLDYVFTLAQNLKNKASSSDVRTAITEKLERVKNQWDGTQHGVELRQQQLEDMIIDSLQWDDHREETEELMRKYEARLYILQQARRDPLTKQISDNQILLQELGPGDGIVMAFDNVLQKLLEEYGSDDTRNVKETTEYLKTSWINLKQSIADRQNTLEAEWRTVQASRRDLENFLKWIQEAETTVNVLADASHRENALQDSILARELKQQMQDIQAEIDAHNDIFKSIDGNRQKMVKALGNSEEATMLQHRLDDMNQRWNDLKAKSASIRAHLEASAEKWNRLLMSLEELIKWLNMKDEELKKQMPIGGDVPALQLQYDHCKALRRELKEKEYSVLNAVDQARVFLADQPIEAPEEPRRNLQSKTELTPEERAQKIAKAMRKQSSEVKEKWESLNAVTSNWQKQVDKALEKLRDLQGAMDDLDADMKEAESVRNGWKPVGDLLIDSLQDHIEKIMAFREEIAPINFKVKTVNDLSSQLSPLDLHPSLKMSRQLDDLNMRWKLLQVSVDDRLKQLQEAHRDFGPSSQHFLSTSVQLPWQRSISHNKVPYYINHQTQTTCWDHPKMTELFQSLADLNNVRFSAYRTAIKIRRLQKALCLDLLELSTTNEIFKQHKLNQNDQLLSVPDVINCLTTTYDGLEQMHKDLVNVPLCVDMCLNWLLNVYDTGRTGKIRVQSLKIGLMSLSKGLLEEKYRYLFKEVAGPTEMCDQRQLGLLLHDAIQIPRQLGEVAAFGGSNIEPSVRSCFQQNNNKPEISVKEFIDWMRLEPQSMVWLPVLHRVAAAETAKHQAKCNICKECPIVGFRYRSLKHFNYDVCQSCFFSGRTAKGHKLHYPMVEYCIPTTSGEDVRDFTKVLKNKFRSKKYFAKHPRLGYLPVQTVLEGDNLETPITLISMWPEHYDPSQSPQLFHDDTHSRIEQYATRLAQMERTNGSFLTDSSSTTGSVEDEHALIQQYCQTLGGESPVSQPQSPAQILKSVEREERGELERIIADLEEEQRNLQVEYEQLRDQHLRRGLPVGSPPESIISPHHTSEDSELIAEAKLLRQHKGRLEARMQILEDHNKQLESQLHRLRQLLEQPESDSRINGVSPWASPQHSALSYSLDPDASGPQFHQAAGEDLLAPPHDTSTDLTEVMEQIHSTFPSCCPNVPSRPQAM</sequence>
<keyword evidence="7 21" id="KW-0863">Zinc-finger</keyword>
<dbReference type="InterPro" id="IPR043145">
    <property type="entry name" value="Znf_ZZ_sf"/>
</dbReference>
<dbReference type="GO" id="GO:0017166">
    <property type="term" value="F:vinculin binding"/>
    <property type="evidence" value="ECO:0007669"/>
    <property type="project" value="Ensembl"/>
</dbReference>
<name>G3S2D7_GORGO</name>
<dbReference type="InterPro" id="IPR002017">
    <property type="entry name" value="Spectrin_repeat"/>
</dbReference>
<feature type="coiled-coil region" evidence="22">
    <location>
        <begin position="773"/>
        <end position="813"/>
    </location>
</feature>
<keyword evidence="9" id="KW-0106">Calcium</keyword>
<dbReference type="STRING" id="9593.ENSGGOP00000022235"/>
<reference evidence="27 28" key="2">
    <citation type="journal article" date="2012" name="Nature">
        <title>Insights into hominid evolution from the gorilla genome sequence.</title>
        <authorList>
            <person name="Scally A."/>
            <person name="Dutheil J.Y."/>
            <person name="Hillier L.W."/>
            <person name="Jordan G.E."/>
            <person name="Goodhead I."/>
            <person name="Herrero J."/>
            <person name="Hobolth A."/>
            <person name="Lappalainen T."/>
            <person name="Mailund T."/>
            <person name="Marques-Bonet T."/>
            <person name="McCarthy S."/>
            <person name="Montgomery S.H."/>
            <person name="Schwalie P.C."/>
            <person name="Tang Y.A."/>
            <person name="Ward M.C."/>
            <person name="Xue Y."/>
            <person name="Yngvadottir B."/>
            <person name="Alkan C."/>
            <person name="Andersen L.N."/>
            <person name="Ayub Q."/>
            <person name="Ball E.V."/>
            <person name="Beal K."/>
            <person name="Bradley B.J."/>
            <person name="Chen Y."/>
            <person name="Clee C.M."/>
            <person name="Fitzgerald S."/>
            <person name="Graves T.A."/>
            <person name="Gu Y."/>
            <person name="Heath P."/>
            <person name="Heger A."/>
            <person name="Karakoc E."/>
            <person name="Kolb-Kokocinski A."/>
            <person name="Laird G.K."/>
            <person name="Lunter G."/>
            <person name="Meader S."/>
            <person name="Mort M."/>
            <person name="Mullikin J.C."/>
            <person name="Munch K."/>
            <person name="O'Connor T.D."/>
            <person name="Phillips A.D."/>
            <person name="Prado-Martinez J."/>
            <person name="Rogers A.S."/>
            <person name="Sajjadian S."/>
            <person name="Schmidt D."/>
            <person name="Shaw K."/>
            <person name="Simpson J.T."/>
            <person name="Stenson P.D."/>
            <person name="Turner D.J."/>
            <person name="Vigilant L."/>
            <person name="Vilella A.J."/>
            <person name="Whitener W."/>
            <person name="Zhu B."/>
            <person name="Cooper D.N."/>
            <person name="de Jong P."/>
            <person name="Dermitzakis E.T."/>
            <person name="Eichler E.E."/>
            <person name="Flicek P."/>
            <person name="Goldman N."/>
            <person name="Mundy N.I."/>
            <person name="Ning Z."/>
            <person name="Odom D.T."/>
            <person name="Ponting C.P."/>
            <person name="Quail M.A."/>
            <person name="Ryder O.A."/>
            <person name="Searle S.M."/>
            <person name="Warren W.C."/>
            <person name="Wilson R.K."/>
            <person name="Schierup M.H."/>
            <person name="Rogers J."/>
            <person name="Tyler-Smith C."/>
            <person name="Durbin R."/>
        </authorList>
    </citation>
    <scope>NUCLEOTIDE SEQUENCE [LARGE SCALE GENOMIC DNA]</scope>
</reference>
<dbReference type="FunFam" id="1.20.58.60:FF:000102">
    <property type="entry name" value="utrophin isoform X2"/>
    <property type="match status" value="1"/>
</dbReference>
<dbReference type="FunFam" id="1.20.58.60:FF:000287">
    <property type="entry name" value="Utrophin"/>
    <property type="match status" value="1"/>
</dbReference>
<dbReference type="InterPro" id="IPR036872">
    <property type="entry name" value="CH_dom_sf"/>
</dbReference>
<dbReference type="PIRSF" id="PIRSF002341">
    <property type="entry name" value="Dystrophin/utrophin"/>
    <property type="match status" value="1"/>
</dbReference>
<dbReference type="InterPro" id="IPR001715">
    <property type="entry name" value="CH_dom"/>
</dbReference>
<dbReference type="FunFam" id="1.20.58.60:FF:000056">
    <property type="entry name" value="utrophin isoform X1"/>
    <property type="match status" value="1"/>
</dbReference>
<feature type="domain" description="Calponin-homology (CH)" evidence="25">
    <location>
        <begin position="150"/>
        <end position="255"/>
    </location>
</feature>
<comment type="function">
    <text evidence="15">May play a role in anchoring the cytoskeleton to the plasma membrane.</text>
</comment>
<accession>G3S2D7</accession>
<dbReference type="GO" id="GO:0005178">
    <property type="term" value="F:integrin binding"/>
    <property type="evidence" value="ECO:0007669"/>
    <property type="project" value="Ensembl"/>
</dbReference>
<feature type="region of interest" description="Disordered" evidence="23">
    <location>
        <begin position="3357"/>
        <end position="3390"/>
    </location>
</feature>
<dbReference type="GO" id="GO:0099536">
    <property type="term" value="P:synaptic signaling"/>
    <property type="evidence" value="ECO:0000318"/>
    <property type="project" value="GO_Central"/>
</dbReference>
<dbReference type="Pfam" id="PF00569">
    <property type="entry name" value="ZZ"/>
    <property type="match status" value="1"/>
</dbReference>
<dbReference type="Pfam" id="PF00307">
    <property type="entry name" value="CH"/>
    <property type="match status" value="2"/>
</dbReference>
<dbReference type="SUPFAM" id="SSF57850">
    <property type="entry name" value="RING/U-box"/>
    <property type="match status" value="1"/>
</dbReference>
<keyword evidence="14 20" id="KW-0628">Postsynaptic cell membrane</keyword>
<evidence type="ECO:0000256" key="12">
    <source>
        <dbReference type="ARBA" id="ARBA00023203"/>
    </source>
</evidence>
<evidence type="ECO:0000256" key="8">
    <source>
        <dbReference type="ARBA" id="ARBA00022833"/>
    </source>
</evidence>
<dbReference type="EMBL" id="CABD030048263">
    <property type="status" value="NOT_ANNOTATED_CDS"/>
    <property type="molecule type" value="Genomic_DNA"/>
</dbReference>
<dbReference type="FunFam" id="1.10.238.10:FF:000023">
    <property type="entry name" value="dystrophin isoform X1"/>
    <property type="match status" value="1"/>
</dbReference>
<evidence type="ECO:0000256" key="16">
    <source>
        <dbReference type="ARBA" id="ARBA00060392"/>
    </source>
</evidence>
<dbReference type="OMA" id="DWCSTLM"/>
<dbReference type="FunFam" id="2.20.70.10:FF:000004">
    <property type="entry name" value="dystrophin isoform X1"/>
    <property type="match status" value="1"/>
</dbReference>
<comment type="subunit">
    <text evidence="17">Homodimer. Interacts with the syntrophins SNTA1; SNTB1 and SNTB2. Interacts with SYNM. Interacts (via its WWW and ZZ domains) with DAG1 (via the PPXY motif of betaDAG1); the interaction is inhibited by the tyrosine phosphorylation of the PPXY motif of DAG1. Interacts with DTNB. Interacts with PGM5.</text>
</comment>
<dbReference type="FunFam" id="1.10.418.10:FF:000044">
    <property type="entry name" value="utrophin isoform X2"/>
    <property type="match status" value="1"/>
</dbReference>
<dbReference type="FunFam" id="3.30.60.90:FF:000001">
    <property type="entry name" value="Dystrophin isoform 2"/>
    <property type="match status" value="1"/>
</dbReference>
<feature type="coiled-coil region" evidence="22">
    <location>
        <begin position="1339"/>
        <end position="1397"/>
    </location>
</feature>
<evidence type="ECO:0000256" key="23">
    <source>
        <dbReference type="SAM" id="MobiDB-lite"/>
    </source>
</evidence>